<keyword evidence="1" id="KW-0472">Membrane</keyword>
<proteinExistence type="predicted"/>
<comment type="caution">
    <text evidence="2">The sequence shown here is derived from an EMBL/GenBank/DDBJ whole genome shotgun (WGS) entry which is preliminary data.</text>
</comment>
<dbReference type="EMBL" id="JAJADR010000002">
    <property type="protein sequence ID" value="MCB2408028.1"/>
    <property type="molecule type" value="Genomic_DNA"/>
</dbReference>
<keyword evidence="1" id="KW-0812">Transmembrane</keyword>
<protein>
    <recommendedName>
        <fullName evidence="4">Alpha-xenorhabdolysin family binary toxin subunit A</fullName>
    </recommendedName>
</protein>
<name>A0ABS8APT2_9BACT</name>
<dbReference type="RefSeq" id="WP_226174589.1">
    <property type="nucleotide sequence ID" value="NZ_JAJADR010000002.1"/>
</dbReference>
<dbReference type="Proteomes" id="UP001165296">
    <property type="component" value="Unassembled WGS sequence"/>
</dbReference>
<feature type="transmembrane region" description="Helical" evidence="1">
    <location>
        <begin position="249"/>
        <end position="272"/>
    </location>
</feature>
<reference evidence="2" key="1">
    <citation type="submission" date="2021-10" db="EMBL/GenBank/DDBJ databases">
        <authorList>
            <person name="Dean J.D."/>
            <person name="Kim M.K."/>
            <person name="Newey C.N."/>
            <person name="Stoker T.S."/>
            <person name="Thompson D.W."/>
            <person name="Grose J.H."/>
        </authorList>
    </citation>
    <scope>NUCLEOTIDE SEQUENCE</scope>
    <source>
        <strain evidence="2">BT178</strain>
    </source>
</reference>
<keyword evidence="1" id="KW-1133">Transmembrane helix</keyword>
<sequence>MPLPPAASALLADTALSFVPADGIVLASATPAAARFALLSPDFGLLQLAMTQVLSLPANRAEFEHRYGDFDAYQADPAMGAVDEMRRQGAVFGNPALLADELSKFGAADKPSLLYGQLVWLAHQGTKTANKFRFALESLPDDLTDTTDQAKRLRILKRVLTGEKGLTVAARQMVAGTRTLAASLLHYQPQLLAAQSSLSESFGKNTSLYKSAAALNPTMAGQLAAVQQQTADLNSQYTTLATVGAAATALLFVVVPVVGMLVAAVGVGTMLFDLQQSALRGVDQLEAQVRAANAETWKKMQLVADINALESALPPLQAQFTTLLQSLESLAAAWEAAARQLEAIADSTTAADLADAPAYLQRLQLVAAQQKWMLTARLTTDFTTNAFLRIISR</sequence>
<gene>
    <name evidence="2" type="ORF">LGH74_08570</name>
</gene>
<accession>A0ABS8APT2</accession>
<organism evidence="2 3">
    <name type="scientific">Hymenobacter lucidus</name>
    <dbReference type="NCBI Taxonomy" id="2880930"/>
    <lineage>
        <taxon>Bacteria</taxon>
        <taxon>Pseudomonadati</taxon>
        <taxon>Bacteroidota</taxon>
        <taxon>Cytophagia</taxon>
        <taxon>Cytophagales</taxon>
        <taxon>Hymenobacteraceae</taxon>
        <taxon>Hymenobacter</taxon>
    </lineage>
</organism>
<evidence type="ECO:0008006" key="4">
    <source>
        <dbReference type="Google" id="ProtNLM"/>
    </source>
</evidence>
<evidence type="ECO:0000313" key="3">
    <source>
        <dbReference type="Proteomes" id="UP001165296"/>
    </source>
</evidence>
<evidence type="ECO:0000313" key="2">
    <source>
        <dbReference type="EMBL" id="MCB2408028.1"/>
    </source>
</evidence>
<evidence type="ECO:0000256" key="1">
    <source>
        <dbReference type="SAM" id="Phobius"/>
    </source>
</evidence>
<dbReference type="Gene3D" id="1.20.1170.10">
    <property type="match status" value="1"/>
</dbReference>
<dbReference type="SUPFAM" id="SSF58100">
    <property type="entry name" value="Bacterial hemolysins"/>
    <property type="match status" value="1"/>
</dbReference>
<keyword evidence="3" id="KW-1185">Reference proteome</keyword>